<evidence type="ECO:0000313" key="9">
    <source>
        <dbReference type="EMBL" id="ANE45143.1"/>
    </source>
</evidence>
<keyword evidence="5" id="KW-0190">Covalent protein-DNA linkage</keyword>
<dbReference type="SUPFAM" id="SSF143081">
    <property type="entry name" value="BB1717-like"/>
    <property type="match status" value="1"/>
</dbReference>
<dbReference type="GO" id="GO:0016829">
    <property type="term" value="F:lyase activity"/>
    <property type="evidence" value="ECO:0007669"/>
    <property type="project" value="UniProtKB-KW"/>
</dbReference>
<gene>
    <name evidence="9" type="ORF">SY83_00955</name>
</gene>
<dbReference type="RefSeq" id="WP_068603422.1">
    <property type="nucleotide sequence ID" value="NZ_CP011388.1"/>
</dbReference>
<dbReference type="InterPro" id="IPR036590">
    <property type="entry name" value="SRAP-like"/>
</dbReference>
<evidence type="ECO:0000256" key="3">
    <source>
        <dbReference type="ARBA" id="ARBA00022763"/>
    </source>
</evidence>
<evidence type="ECO:0000313" key="10">
    <source>
        <dbReference type="Proteomes" id="UP000076927"/>
    </source>
</evidence>
<dbReference type="EMBL" id="CP011388">
    <property type="protein sequence ID" value="ANE45143.1"/>
    <property type="molecule type" value="Genomic_DNA"/>
</dbReference>
<keyword evidence="10" id="KW-1185">Reference proteome</keyword>
<dbReference type="GO" id="GO:0003697">
    <property type="term" value="F:single-stranded DNA binding"/>
    <property type="evidence" value="ECO:0007669"/>
    <property type="project" value="InterPro"/>
</dbReference>
<dbReference type="GO" id="GO:0008233">
    <property type="term" value="F:peptidase activity"/>
    <property type="evidence" value="ECO:0007669"/>
    <property type="project" value="UniProtKB-KW"/>
</dbReference>
<dbReference type="EC" id="3.4.-.-" evidence="8"/>
<keyword evidence="3" id="KW-0227">DNA damage</keyword>
<organism evidence="9 10">
    <name type="scientific">Paenibacillus swuensis</name>
    <dbReference type="NCBI Taxonomy" id="1178515"/>
    <lineage>
        <taxon>Bacteria</taxon>
        <taxon>Bacillati</taxon>
        <taxon>Bacillota</taxon>
        <taxon>Bacilli</taxon>
        <taxon>Bacillales</taxon>
        <taxon>Paenibacillaceae</taxon>
        <taxon>Paenibacillus</taxon>
    </lineage>
</organism>
<evidence type="ECO:0000256" key="7">
    <source>
        <dbReference type="ARBA" id="ARBA00023239"/>
    </source>
</evidence>
<keyword evidence="2 8" id="KW-0645">Protease</keyword>
<dbReference type="Proteomes" id="UP000076927">
    <property type="component" value="Chromosome"/>
</dbReference>
<dbReference type="Pfam" id="PF02586">
    <property type="entry name" value="SRAP"/>
    <property type="match status" value="1"/>
</dbReference>
<evidence type="ECO:0000256" key="1">
    <source>
        <dbReference type="ARBA" id="ARBA00008136"/>
    </source>
</evidence>
<dbReference type="AlphaFoldDB" id="A0A172TEC1"/>
<evidence type="ECO:0000256" key="4">
    <source>
        <dbReference type="ARBA" id="ARBA00022801"/>
    </source>
</evidence>
<accession>A0A172TEC1</accession>
<keyword evidence="6" id="KW-0238">DNA-binding</keyword>
<dbReference type="GO" id="GO:0106300">
    <property type="term" value="P:protein-DNA covalent cross-linking repair"/>
    <property type="evidence" value="ECO:0007669"/>
    <property type="project" value="InterPro"/>
</dbReference>
<dbReference type="KEGG" id="pswu:SY83_00955"/>
<dbReference type="PATRIC" id="fig|1178515.4.peg.163"/>
<keyword evidence="4 8" id="KW-0378">Hydrolase</keyword>
<proteinExistence type="inferred from homology"/>
<evidence type="ECO:0000256" key="2">
    <source>
        <dbReference type="ARBA" id="ARBA00022670"/>
    </source>
</evidence>
<name>A0A172TEC1_9BACL</name>
<evidence type="ECO:0000256" key="5">
    <source>
        <dbReference type="ARBA" id="ARBA00023124"/>
    </source>
</evidence>
<reference evidence="9 10" key="1">
    <citation type="submission" date="2015-01" db="EMBL/GenBank/DDBJ databases">
        <title>Paenibacillus swuensis/DY6/whole genome sequencing.</title>
        <authorList>
            <person name="Kim M.K."/>
            <person name="Srinivasan S."/>
            <person name="Lee J.-J."/>
        </authorList>
    </citation>
    <scope>NUCLEOTIDE SEQUENCE [LARGE SCALE GENOMIC DNA]</scope>
    <source>
        <strain evidence="9 10">DY6</strain>
    </source>
</reference>
<dbReference type="InterPro" id="IPR003738">
    <property type="entry name" value="SRAP"/>
</dbReference>
<comment type="similarity">
    <text evidence="1 8">Belongs to the SOS response-associated peptidase family.</text>
</comment>
<dbReference type="OrthoDB" id="9782620at2"/>
<dbReference type="STRING" id="1178515.SY83_00955"/>
<sequence length="237" mass="27671">MCGRFTLAKEEDELLERFDAIGLSFPYVPRYNIAPRQWVTAVLRKDGVNRIGQLQWGLLPPWAKDERMASQLLNAKAETIREKPSFRKAYLSKRCLIPADGFYEWKLTPRGKQPMRIQLKDRGIFSMAGLYEFWKDPNMPDRQAIATCTVITTTPNRLMEGIHDRMPVILSREDEHRWLDRHEDPDLLYQLLRPYPAEDMIAYPVSKLVGNVKNELPECIDEMSHEYGDVDEEPTLF</sequence>
<keyword evidence="7" id="KW-0456">Lyase</keyword>
<dbReference type="GO" id="GO:0006508">
    <property type="term" value="P:proteolysis"/>
    <property type="evidence" value="ECO:0007669"/>
    <property type="project" value="UniProtKB-KW"/>
</dbReference>
<evidence type="ECO:0000256" key="8">
    <source>
        <dbReference type="RuleBase" id="RU364100"/>
    </source>
</evidence>
<protein>
    <recommendedName>
        <fullName evidence="8">Abasic site processing protein</fullName>
        <ecNumber evidence="8">3.4.-.-</ecNumber>
    </recommendedName>
</protein>
<dbReference type="Gene3D" id="3.90.1680.10">
    <property type="entry name" value="SOS response associated peptidase-like"/>
    <property type="match status" value="1"/>
</dbReference>
<dbReference type="PANTHER" id="PTHR13604:SF0">
    <property type="entry name" value="ABASIC SITE PROCESSING PROTEIN HMCES"/>
    <property type="match status" value="1"/>
</dbReference>
<evidence type="ECO:0000256" key="6">
    <source>
        <dbReference type="ARBA" id="ARBA00023125"/>
    </source>
</evidence>
<dbReference type="PANTHER" id="PTHR13604">
    <property type="entry name" value="DC12-RELATED"/>
    <property type="match status" value="1"/>
</dbReference>